<dbReference type="AlphaFoldDB" id="A0A9D4I3H4"/>
<keyword evidence="2" id="KW-1185">Reference proteome</keyword>
<sequence>MLASASDENNSSILRGPYSTMYPYSSGQYRAQDWTRERIHTVRGMNSCQTII</sequence>
<comment type="caution">
    <text evidence="1">The sequence shown here is derived from an EMBL/GenBank/DDBJ whole genome shotgun (WGS) entry which is preliminary data.</text>
</comment>
<dbReference type="EMBL" id="JAIWYP010000010">
    <property type="protein sequence ID" value="KAH3746785.1"/>
    <property type="molecule type" value="Genomic_DNA"/>
</dbReference>
<dbReference type="Proteomes" id="UP000828390">
    <property type="component" value="Unassembled WGS sequence"/>
</dbReference>
<gene>
    <name evidence="1" type="ORF">DPMN_181201</name>
</gene>
<proteinExistence type="predicted"/>
<protein>
    <submittedName>
        <fullName evidence="1">Uncharacterized protein</fullName>
    </submittedName>
</protein>
<accession>A0A9D4I3H4</accession>
<evidence type="ECO:0000313" key="2">
    <source>
        <dbReference type="Proteomes" id="UP000828390"/>
    </source>
</evidence>
<organism evidence="1 2">
    <name type="scientific">Dreissena polymorpha</name>
    <name type="common">Zebra mussel</name>
    <name type="synonym">Mytilus polymorpha</name>
    <dbReference type="NCBI Taxonomy" id="45954"/>
    <lineage>
        <taxon>Eukaryota</taxon>
        <taxon>Metazoa</taxon>
        <taxon>Spiralia</taxon>
        <taxon>Lophotrochozoa</taxon>
        <taxon>Mollusca</taxon>
        <taxon>Bivalvia</taxon>
        <taxon>Autobranchia</taxon>
        <taxon>Heteroconchia</taxon>
        <taxon>Euheterodonta</taxon>
        <taxon>Imparidentia</taxon>
        <taxon>Neoheterodontei</taxon>
        <taxon>Myida</taxon>
        <taxon>Dreissenoidea</taxon>
        <taxon>Dreissenidae</taxon>
        <taxon>Dreissena</taxon>
    </lineage>
</organism>
<reference evidence="1" key="2">
    <citation type="submission" date="2020-11" db="EMBL/GenBank/DDBJ databases">
        <authorList>
            <person name="McCartney M.A."/>
            <person name="Auch B."/>
            <person name="Kono T."/>
            <person name="Mallez S."/>
            <person name="Becker A."/>
            <person name="Gohl D.M."/>
            <person name="Silverstein K.A.T."/>
            <person name="Koren S."/>
            <person name="Bechman K.B."/>
            <person name="Herman A."/>
            <person name="Abrahante J.E."/>
            <person name="Garbe J."/>
        </authorList>
    </citation>
    <scope>NUCLEOTIDE SEQUENCE</scope>
    <source>
        <strain evidence="1">Duluth1</strain>
        <tissue evidence="1">Whole animal</tissue>
    </source>
</reference>
<reference evidence="1" key="1">
    <citation type="journal article" date="2019" name="bioRxiv">
        <title>The Genome of the Zebra Mussel, Dreissena polymorpha: A Resource for Invasive Species Research.</title>
        <authorList>
            <person name="McCartney M.A."/>
            <person name="Auch B."/>
            <person name="Kono T."/>
            <person name="Mallez S."/>
            <person name="Zhang Y."/>
            <person name="Obille A."/>
            <person name="Becker A."/>
            <person name="Abrahante J.E."/>
            <person name="Garbe J."/>
            <person name="Badalamenti J.P."/>
            <person name="Herman A."/>
            <person name="Mangelson H."/>
            <person name="Liachko I."/>
            <person name="Sullivan S."/>
            <person name="Sone E.D."/>
            <person name="Koren S."/>
            <person name="Silverstein K.A.T."/>
            <person name="Beckman K.B."/>
            <person name="Gohl D.M."/>
        </authorList>
    </citation>
    <scope>NUCLEOTIDE SEQUENCE</scope>
    <source>
        <strain evidence="1">Duluth1</strain>
        <tissue evidence="1">Whole animal</tissue>
    </source>
</reference>
<evidence type="ECO:0000313" key="1">
    <source>
        <dbReference type="EMBL" id="KAH3746785.1"/>
    </source>
</evidence>
<name>A0A9D4I3H4_DREPO</name>